<dbReference type="PROSITE" id="PS00028">
    <property type="entry name" value="ZINC_FINGER_C2H2_1"/>
    <property type="match status" value="2"/>
</dbReference>
<evidence type="ECO:0000256" key="9">
    <source>
        <dbReference type="ARBA" id="ARBA00023125"/>
    </source>
</evidence>
<dbReference type="FunFam" id="3.30.160.60:FF:000771">
    <property type="entry name" value="zinc finger protein 648"/>
    <property type="match status" value="1"/>
</dbReference>
<dbReference type="InterPro" id="IPR013087">
    <property type="entry name" value="Znf_C2H2_type"/>
</dbReference>
<evidence type="ECO:0000256" key="8">
    <source>
        <dbReference type="ARBA" id="ARBA00023015"/>
    </source>
</evidence>
<dbReference type="InterPro" id="IPR032549">
    <property type="entry name" value="DUF4939"/>
</dbReference>
<evidence type="ECO:0000256" key="11">
    <source>
        <dbReference type="ARBA" id="ARBA00023242"/>
    </source>
</evidence>
<evidence type="ECO:0000256" key="7">
    <source>
        <dbReference type="ARBA" id="ARBA00022833"/>
    </source>
</evidence>
<dbReference type="STRING" id="94237.ENSMMOP00000022499"/>
<evidence type="ECO:0000256" key="4">
    <source>
        <dbReference type="ARBA" id="ARBA00022723"/>
    </source>
</evidence>
<name>A0A3Q3XA82_MOLML</name>
<keyword evidence="15" id="KW-1185">Reference proteome</keyword>
<keyword evidence="7" id="KW-0862">Zinc</keyword>
<feature type="domain" description="C2H2-type" evidence="13">
    <location>
        <begin position="194"/>
        <end position="221"/>
    </location>
</feature>
<dbReference type="GO" id="GO:0008270">
    <property type="term" value="F:zinc ion binding"/>
    <property type="evidence" value="ECO:0007669"/>
    <property type="project" value="UniProtKB-KW"/>
</dbReference>
<organism evidence="14 15">
    <name type="scientific">Mola mola</name>
    <name type="common">Ocean sunfish</name>
    <name type="synonym">Tetraodon mola</name>
    <dbReference type="NCBI Taxonomy" id="94237"/>
    <lineage>
        <taxon>Eukaryota</taxon>
        <taxon>Metazoa</taxon>
        <taxon>Chordata</taxon>
        <taxon>Craniata</taxon>
        <taxon>Vertebrata</taxon>
        <taxon>Euteleostomi</taxon>
        <taxon>Actinopterygii</taxon>
        <taxon>Neopterygii</taxon>
        <taxon>Teleostei</taxon>
        <taxon>Neoteleostei</taxon>
        <taxon>Acanthomorphata</taxon>
        <taxon>Eupercaria</taxon>
        <taxon>Tetraodontiformes</taxon>
        <taxon>Molidae</taxon>
        <taxon>Mola</taxon>
    </lineage>
</organism>
<accession>A0A3Q3XA82</accession>
<dbReference type="Gene3D" id="3.30.160.60">
    <property type="entry name" value="Classic Zinc Finger"/>
    <property type="match status" value="2"/>
</dbReference>
<keyword evidence="5" id="KW-0677">Repeat</keyword>
<dbReference type="InterPro" id="IPR036236">
    <property type="entry name" value="Znf_C2H2_sf"/>
</dbReference>
<dbReference type="GO" id="GO:0000981">
    <property type="term" value="F:DNA-binding transcription factor activity, RNA polymerase II-specific"/>
    <property type="evidence" value="ECO:0007669"/>
    <property type="project" value="TreeGrafter"/>
</dbReference>
<comment type="function">
    <text evidence="1">May be involved in transcriptional regulation.</text>
</comment>
<dbReference type="Proteomes" id="UP000261620">
    <property type="component" value="Unplaced"/>
</dbReference>
<keyword evidence="4" id="KW-0479">Metal-binding</keyword>
<keyword evidence="9" id="KW-0238">DNA-binding</keyword>
<reference evidence="14" key="2">
    <citation type="submission" date="2025-09" db="UniProtKB">
        <authorList>
            <consortium name="Ensembl"/>
        </authorList>
    </citation>
    <scope>IDENTIFICATION</scope>
</reference>
<dbReference type="PANTHER" id="PTHR23226">
    <property type="entry name" value="ZINC FINGER AND SCAN DOMAIN-CONTAINING"/>
    <property type="match status" value="1"/>
</dbReference>
<dbReference type="PANTHER" id="PTHR23226:SF248">
    <property type="entry name" value="ZINC FINGER PROTEIN 648"/>
    <property type="match status" value="1"/>
</dbReference>
<evidence type="ECO:0000256" key="6">
    <source>
        <dbReference type="ARBA" id="ARBA00022771"/>
    </source>
</evidence>
<evidence type="ECO:0000256" key="10">
    <source>
        <dbReference type="ARBA" id="ARBA00023163"/>
    </source>
</evidence>
<dbReference type="SUPFAM" id="SSF57667">
    <property type="entry name" value="beta-beta-alpha zinc fingers"/>
    <property type="match status" value="2"/>
</dbReference>
<evidence type="ECO:0000256" key="2">
    <source>
        <dbReference type="ARBA" id="ARBA00004123"/>
    </source>
</evidence>
<dbReference type="Pfam" id="PF00096">
    <property type="entry name" value="zf-C2H2"/>
    <property type="match status" value="2"/>
</dbReference>
<evidence type="ECO:0000313" key="14">
    <source>
        <dbReference type="Ensembl" id="ENSMMOP00000022499.1"/>
    </source>
</evidence>
<proteinExistence type="inferred from homology"/>
<comment type="similarity">
    <text evidence="3">Belongs to the krueppel C2H2-type zinc-finger protein family.</text>
</comment>
<evidence type="ECO:0000256" key="12">
    <source>
        <dbReference type="PROSITE-ProRule" id="PRU00042"/>
    </source>
</evidence>
<dbReference type="GO" id="GO:0000978">
    <property type="term" value="F:RNA polymerase II cis-regulatory region sequence-specific DNA binding"/>
    <property type="evidence" value="ECO:0007669"/>
    <property type="project" value="TreeGrafter"/>
</dbReference>
<dbReference type="AlphaFoldDB" id="A0A3Q3XA82"/>
<dbReference type="Ensembl" id="ENSMMOT00000022870.1">
    <property type="protein sequence ID" value="ENSMMOP00000022499.1"/>
    <property type="gene ID" value="ENSMMOG00000017098.1"/>
</dbReference>
<dbReference type="GO" id="GO:0005634">
    <property type="term" value="C:nucleus"/>
    <property type="evidence" value="ECO:0007669"/>
    <property type="project" value="UniProtKB-SubCell"/>
</dbReference>
<comment type="subcellular location">
    <subcellularLocation>
        <location evidence="2">Nucleus</location>
    </subcellularLocation>
</comment>
<evidence type="ECO:0000259" key="13">
    <source>
        <dbReference type="PROSITE" id="PS50157"/>
    </source>
</evidence>
<evidence type="ECO:0000256" key="5">
    <source>
        <dbReference type="ARBA" id="ARBA00022737"/>
    </source>
</evidence>
<feature type="domain" description="C2H2-type" evidence="13">
    <location>
        <begin position="166"/>
        <end position="193"/>
    </location>
</feature>
<dbReference type="PROSITE" id="PS50157">
    <property type="entry name" value="ZINC_FINGER_C2H2_2"/>
    <property type="match status" value="2"/>
</dbReference>
<evidence type="ECO:0000256" key="3">
    <source>
        <dbReference type="ARBA" id="ARBA00006991"/>
    </source>
</evidence>
<keyword evidence="10" id="KW-0804">Transcription</keyword>
<protein>
    <recommendedName>
        <fullName evidence="13">C2H2-type domain-containing protein</fullName>
    </recommendedName>
</protein>
<keyword evidence="6 12" id="KW-0863">Zinc-finger</keyword>
<dbReference type="FunFam" id="3.30.160.60:FF:000562">
    <property type="entry name" value="Zinc finger protein 786"/>
    <property type="match status" value="1"/>
</dbReference>
<sequence length="252" mass="28126">MLEAVIRSESTCATLTDKLILIIDQLQQPSASPVAPKCSEAAAEPPVSTVNLYSLHLSSPERFSGQSVDCRPFISQCGLHFEFNAAAFSSDRAKIAFIISHLTGRARSWATAEWSCRSALCNSLPEFIKIFTQIFQSTSPGREADFIRSSDLRKHERNMHANNKPFPCTHCGKTFNKSLSLKRHERKHLGERPFSCPDCGKAFALASRMAEHQKIHKGVRPYICSVCTKRPDVTCVILRHFVDVVELNEACC</sequence>
<keyword evidence="8" id="KW-0805">Transcription regulation</keyword>
<dbReference type="Pfam" id="PF16297">
    <property type="entry name" value="DUF4939"/>
    <property type="match status" value="1"/>
</dbReference>
<evidence type="ECO:0000256" key="1">
    <source>
        <dbReference type="ARBA" id="ARBA00003767"/>
    </source>
</evidence>
<dbReference type="SMART" id="SM00355">
    <property type="entry name" value="ZnF_C2H2"/>
    <property type="match status" value="2"/>
</dbReference>
<evidence type="ECO:0000313" key="15">
    <source>
        <dbReference type="Proteomes" id="UP000261620"/>
    </source>
</evidence>
<reference evidence="14" key="1">
    <citation type="submission" date="2025-08" db="UniProtKB">
        <authorList>
            <consortium name="Ensembl"/>
        </authorList>
    </citation>
    <scope>IDENTIFICATION</scope>
</reference>
<keyword evidence="11" id="KW-0539">Nucleus</keyword>